<evidence type="ECO:0008006" key="3">
    <source>
        <dbReference type="Google" id="ProtNLM"/>
    </source>
</evidence>
<dbReference type="AlphaFoldDB" id="W4LEX7"/>
<dbReference type="InterPro" id="IPR007367">
    <property type="entry name" value="DUF433"/>
</dbReference>
<protein>
    <recommendedName>
        <fullName evidence="3">DUF433 domain-containing protein</fullName>
    </recommendedName>
</protein>
<comment type="caution">
    <text evidence="1">The sequence shown here is derived from an EMBL/GenBank/DDBJ whole genome shotgun (WGS) entry which is preliminary data.</text>
</comment>
<keyword evidence="2" id="KW-1185">Reference proteome</keyword>
<gene>
    <name evidence="1" type="ORF">ETSY1_28860</name>
</gene>
<dbReference type="Proteomes" id="UP000019141">
    <property type="component" value="Unassembled WGS sequence"/>
</dbReference>
<dbReference type="Gene3D" id="1.10.10.10">
    <property type="entry name" value="Winged helix-like DNA-binding domain superfamily/Winged helix DNA-binding domain"/>
    <property type="match status" value="1"/>
</dbReference>
<dbReference type="InterPro" id="IPR009057">
    <property type="entry name" value="Homeodomain-like_sf"/>
</dbReference>
<reference evidence="1 2" key="1">
    <citation type="journal article" date="2014" name="Nature">
        <title>An environmental bacterial taxon with a large and distinct metabolic repertoire.</title>
        <authorList>
            <person name="Wilson M.C."/>
            <person name="Mori T."/>
            <person name="Ruckert C."/>
            <person name="Uria A.R."/>
            <person name="Helf M.J."/>
            <person name="Takada K."/>
            <person name="Gernert C."/>
            <person name="Steffens U.A."/>
            <person name="Heycke N."/>
            <person name="Schmitt S."/>
            <person name="Rinke C."/>
            <person name="Helfrich E.J."/>
            <person name="Brachmann A.O."/>
            <person name="Gurgui C."/>
            <person name="Wakimoto T."/>
            <person name="Kracht M."/>
            <person name="Crusemann M."/>
            <person name="Hentschel U."/>
            <person name="Abe I."/>
            <person name="Matsunaga S."/>
            <person name="Kalinowski J."/>
            <person name="Takeyama H."/>
            <person name="Piel J."/>
        </authorList>
    </citation>
    <scope>NUCLEOTIDE SEQUENCE [LARGE SCALE GENOMIC DNA]</scope>
    <source>
        <strain evidence="2">TSY1</strain>
    </source>
</reference>
<dbReference type="SUPFAM" id="SSF46689">
    <property type="entry name" value="Homeodomain-like"/>
    <property type="match status" value="1"/>
</dbReference>
<dbReference type="Pfam" id="PF04255">
    <property type="entry name" value="DUF433"/>
    <property type="match status" value="1"/>
</dbReference>
<accession>W4LEX7</accession>
<proteinExistence type="predicted"/>
<organism evidence="1 2">
    <name type="scientific">Entotheonella factor</name>
    <dbReference type="NCBI Taxonomy" id="1429438"/>
    <lineage>
        <taxon>Bacteria</taxon>
        <taxon>Pseudomonadati</taxon>
        <taxon>Nitrospinota/Tectimicrobiota group</taxon>
        <taxon>Candidatus Tectimicrobiota</taxon>
        <taxon>Candidatus Entotheonellia</taxon>
        <taxon>Candidatus Entotheonellales</taxon>
        <taxon>Candidatus Entotheonellaceae</taxon>
        <taxon>Candidatus Entotheonella</taxon>
    </lineage>
</organism>
<dbReference type="InterPro" id="IPR036388">
    <property type="entry name" value="WH-like_DNA-bd_sf"/>
</dbReference>
<name>W4LEX7_ENTF1</name>
<evidence type="ECO:0000313" key="2">
    <source>
        <dbReference type="Proteomes" id="UP000019141"/>
    </source>
</evidence>
<sequence length="92" mass="10072">MDNTMDEKNGAKLLGRHIVANPQICHGQPTFLGTRVFVQDVLEQVSSGMAWEAIIEEWNGSITKEAIAEAVHLATQALLRHADEFIVEATSA</sequence>
<evidence type="ECO:0000313" key="1">
    <source>
        <dbReference type="EMBL" id="ETW95876.1"/>
    </source>
</evidence>
<dbReference type="EMBL" id="AZHW01000863">
    <property type="protein sequence ID" value="ETW95876.1"/>
    <property type="molecule type" value="Genomic_DNA"/>
</dbReference>
<dbReference type="HOGENOM" id="CLU_126005_2_1_7"/>